<proteinExistence type="inferred from homology"/>
<feature type="signal peptide" evidence="10">
    <location>
        <begin position="1"/>
        <end position="19"/>
    </location>
</feature>
<reference evidence="11 12" key="1">
    <citation type="journal article" date="2021" name="Sci. Rep.">
        <title>The genome of the diatom Chaetoceros tenuissimus carries an ancient integrated fragment of an extant virus.</title>
        <authorList>
            <person name="Hongo Y."/>
            <person name="Kimura K."/>
            <person name="Takaki Y."/>
            <person name="Yoshida Y."/>
            <person name="Baba S."/>
            <person name="Kobayashi G."/>
            <person name="Nagasaki K."/>
            <person name="Hano T."/>
            <person name="Tomaru Y."/>
        </authorList>
    </citation>
    <scope>NUCLEOTIDE SEQUENCE [LARGE SCALE GENOMIC DNA]</scope>
    <source>
        <strain evidence="11 12">NIES-3715</strain>
    </source>
</reference>
<protein>
    <recommendedName>
        <fullName evidence="13">Mitochondrial carrier protein</fullName>
    </recommendedName>
</protein>
<dbReference type="InterPro" id="IPR018108">
    <property type="entry name" value="MCP_transmembrane"/>
</dbReference>
<evidence type="ECO:0000256" key="1">
    <source>
        <dbReference type="ARBA" id="ARBA00004141"/>
    </source>
</evidence>
<dbReference type="Gene3D" id="1.50.40.10">
    <property type="entry name" value="Mitochondrial carrier domain"/>
    <property type="match status" value="1"/>
</dbReference>
<dbReference type="PANTHER" id="PTHR45667">
    <property type="entry name" value="S-ADENOSYLMETHIONINE MITOCHONDRIAL CARRIER PROTEIN"/>
    <property type="match status" value="1"/>
</dbReference>
<evidence type="ECO:0000256" key="8">
    <source>
        <dbReference type="PROSITE-ProRule" id="PRU00282"/>
    </source>
</evidence>
<dbReference type="Proteomes" id="UP001054902">
    <property type="component" value="Unassembled WGS sequence"/>
</dbReference>
<name>A0AAD3CTA0_9STRA</name>
<dbReference type="GO" id="GO:0016020">
    <property type="term" value="C:membrane"/>
    <property type="evidence" value="ECO:0007669"/>
    <property type="project" value="UniProtKB-SubCell"/>
</dbReference>
<keyword evidence="6" id="KW-1133">Transmembrane helix</keyword>
<organism evidence="11 12">
    <name type="scientific">Chaetoceros tenuissimus</name>
    <dbReference type="NCBI Taxonomy" id="426638"/>
    <lineage>
        <taxon>Eukaryota</taxon>
        <taxon>Sar</taxon>
        <taxon>Stramenopiles</taxon>
        <taxon>Ochrophyta</taxon>
        <taxon>Bacillariophyta</taxon>
        <taxon>Coscinodiscophyceae</taxon>
        <taxon>Chaetocerotophycidae</taxon>
        <taxon>Chaetocerotales</taxon>
        <taxon>Chaetocerotaceae</taxon>
        <taxon>Chaetoceros</taxon>
    </lineage>
</organism>
<dbReference type="AlphaFoldDB" id="A0AAD3CTA0"/>
<keyword evidence="7 8" id="KW-0472">Membrane</keyword>
<comment type="subcellular location">
    <subcellularLocation>
        <location evidence="1">Membrane</location>
        <topology evidence="1">Multi-pass membrane protein</topology>
    </subcellularLocation>
</comment>
<accession>A0AAD3CTA0</accession>
<evidence type="ECO:0000256" key="4">
    <source>
        <dbReference type="ARBA" id="ARBA00022692"/>
    </source>
</evidence>
<keyword evidence="4 8" id="KW-0812">Transmembrane</keyword>
<dbReference type="InterPro" id="IPR023395">
    <property type="entry name" value="MCP_dom_sf"/>
</dbReference>
<comment type="caution">
    <text evidence="11">The sequence shown here is derived from an EMBL/GenBank/DDBJ whole genome shotgun (WGS) entry which is preliminary data.</text>
</comment>
<keyword evidence="10" id="KW-0732">Signal</keyword>
<dbReference type="Pfam" id="PF00153">
    <property type="entry name" value="Mito_carr"/>
    <property type="match status" value="4"/>
</dbReference>
<keyword evidence="3 9" id="KW-0813">Transport</keyword>
<feature type="repeat" description="Solcar" evidence="8">
    <location>
        <begin position="135"/>
        <end position="217"/>
    </location>
</feature>
<feature type="repeat" description="Solcar" evidence="8">
    <location>
        <begin position="55"/>
        <end position="126"/>
    </location>
</feature>
<evidence type="ECO:0000256" key="2">
    <source>
        <dbReference type="ARBA" id="ARBA00006375"/>
    </source>
</evidence>
<dbReference type="EMBL" id="BLLK01000040">
    <property type="protein sequence ID" value="GFH50811.1"/>
    <property type="molecule type" value="Genomic_DNA"/>
</dbReference>
<evidence type="ECO:0000256" key="10">
    <source>
        <dbReference type="SAM" id="SignalP"/>
    </source>
</evidence>
<evidence type="ECO:0000313" key="12">
    <source>
        <dbReference type="Proteomes" id="UP001054902"/>
    </source>
</evidence>
<evidence type="ECO:0000256" key="6">
    <source>
        <dbReference type="ARBA" id="ARBA00022989"/>
    </source>
</evidence>
<comment type="similarity">
    <text evidence="2 9">Belongs to the mitochondrial carrier (TC 2.A.29) family.</text>
</comment>
<evidence type="ECO:0000256" key="3">
    <source>
        <dbReference type="ARBA" id="ARBA00022448"/>
    </source>
</evidence>
<dbReference type="SUPFAM" id="SSF103506">
    <property type="entry name" value="Mitochondrial carrier"/>
    <property type="match status" value="1"/>
</dbReference>
<evidence type="ECO:0000313" key="11">
    <source>
        <dbReference type="EMBL" id="GFH50811.1"/>
    </source>
</evidence>
<feature type="repeat" description="Solcar" evidence="8">
    <location>
        <begin position="233"/>
        <end position="318"/>
    </location>
</feature>
<feature type="chain" id="PRO_5042232029" description="Mitochondrial carrier protein" evidence="10">
    <location>
        <begin position="20"/>
        <end position="321"/>
    </location>
</feature>
<sequence length="321" mass="34139">MRSQIYCILVGLFLAVASGTTVGPALMVRAGGRKAPVVESPTADGPLKVFIETIKESRKHLAAAGVARCVSIFGMFPVDTIKTRLQMGQANAFALEGLYKGVGGSLFGQVPYGVLTFGSYEMYKKALLEKLPNVKPAFVYALAAICGDITGSGWLCPSEVVKQQTQAGMYSSTGDAVRGIFQKKGLRGFYQGYAGGLARDVPFRVAQLVSFEVTKNMYLRAKKSGSDDEKVNLSPSESAICGAIAGSFSAAITSPLDRIKTLLMTDSGAYGSTVASCISKIWKDEGVAGLCKGMAPRVIYIAPSVAIFFIAYEQVQQRLSD</sequence>
<dbReference type="PROSITE" id="PS50920">
    <property type="entry name" value="SOLCAR"/>
    <property type="match status" value="3"/>
</dbReference>
<evidence type="ECO:0000256" key="7">
    <source>
        <dbReference type="ARBA" id="ARBA00023136"/>
    </source>
</evidence>
<evidence type="ECO:0000256" key="9">
    <source>
        <dbReference type="RuleBase" id="RU000488"/>
    </source>
</evidence>
<gene>
    <name evidence="11" type="ORF">CTEN210_07287</name>
</gene>
<keyword evidence="12" id="KW-1185">Reference proteome</keyword>
<evidence type="ECO:0008006" key="13">
    <source>
        <dbReference type="Google" id="ProtNLM"/>
    </source>
</evidence>
<evidence type="ECO:0000256" key="5">
    <source>
        <dbReference type="ARBA" id="ARBA00022737"/>
    </source>
</evidence>
<keyword evidence="5" id="KW-0677">Repeat</keyword>